<sequence>MFTKYSASRTYHTASLVFLPNDLDLAGTSEAAHCYIQKLPECVSFLCDLIWTQFTLETALSL</sequence>
<dbReference type="AlphaFoldDB" id="A0A8R7QMP5"/>
<dbReference type="Proteomes" id="UP000015106">
    <property type="component" value="Chromosome 6"/>
</dbReference>
<dbReference type="Gramene" id="TuG1812G0600000423.01.T01">
    <property type="protein sequence ID" value="TuG1812G0600000423.01.T01"/>
    <property type="gene ID" value="TuG1812G0600000423.01"/>
</dbReference>
<evidence type="ECO:0000313" key="1">
    <source>
        <dbReference type="EnsemblPlants" id="TuG1812G0600000423.01.T01"/>
    </source>
</evidence>
<name>A0A8R7QMP5_TRIUA</name>
<reference evidence="1" key="3">
    <citation type="submission" date="2022-06" db="UniProtKB">
        <authorList>
            <consortium name="EnsemblPlants"/>
        </authorList>
    </citation>
    <scope>IDENTIFICATION</scope>
</reference>
<protein>
    <submittedName>
        <fullName evidence="1">Uncharacterized protein</fullName>
    </submittedName>
</protein>
<proteinExistence type="predicted"/>
<dbReference type="EnsemblPlants" id="TuG1812G0600000423.01.T01">
    <property type="protein sequence ID" value="TuG1812G0600000423.01.T01"/>
    <property type="gene ID" value="TuG1812G0600000423.01"/>
</dbReference>
<reference evidence="2" key="1">
    <citation type="journal article" date="2013" name="Nature">
        <title>Draft genome of the wheat A-genome progenitor Triticum urartu.</title>
        <authorList>
            <person name="Ling H.Q."/>
            <person name="Zhao S."/>
            <person name="Liu D."/>
            <person name="Wang J."/>
            <person name="Sun H."/>
            <person name="Zhang C."/>
            <person name="Fan H."/>
            <person name="Li D."/>
            <person name="Dong L."/>
            <person name="Tao Y."/>
            <person name="Gao C."/>
            <person name="Wu H."/>
            <person name="Li Y."/>
            <person name="Cui Y."/>
            <person name="Guo X."/>
            <person name="Zheng S."/>
            <person name="Wang B."/>
            <person name="Yu K."/>
            <person name="Liang Q."/>
            <person name="Yang W."/>
            <person name="Lou X."/>
            <person name="Chen J."/>
            <person name="Feng M."/>
            <person name="Jian J."/>
            <person name="Zhang X."/>
            <person name="Luo G."/>
            <person name="Jiang Y."/>
            <person name="Liu J."/>
            <person name="Wang Z."/>
            <person name="Sha Y."/>
            <person name="Zhang B."/>
            <person name="Wu H."/>
            <person name="Tang D."/>
            <person name="Shen Q."/>
            <person name="Xue P."/>
            <person name="Zou S."/>
            <person name="Wang X."/>
            <person name="Liu X."/>
            <person name="Wang F."/>
            <person name="Yang Y."/>
            <person name="An X."/>
            <person name="Dong Z."/>
            <person name="Zhang K."/>
            <person name="Zhang X."/>
            <person name="Luo M.C."/>
            <person name="Dvorak J."/>
            <person name="Tong Y."/>
            <person name="Wang J."/>
            <person name="Yang H."/>
            <person name="Li Z."/>
            <person name="Wang D."/>
            <person name="Zhang A."/>
            <person name="Wang J."/>
        </authorList>
    </citation>
    <scope>NUCLEOTIDE SEQUENCE</scope>
    <source>
        <strain evidence="2">cv. G1812</strain>
    </source>
</reference>
<accession>A0A8R7QMP5</accession>
<reference evidence="1" key="2">
    <citation type="submission" date="2018-03" db="EMBL/GenBank/DDBJ databases">
        <title>The Triticum urartu genome reveals the dynamic nature of wheat genome evolution.</title>
        <authorList>
            <person name="Ling H."/>
            <person name="Ma B."/>
            <person name="Shi X."/>
            <person name="Liu H."/>
            <person name="Dong L."/>
            <person name="Sun H."/>
            <person name="Cao Y."/>
            <person name="Gao Q."/>
            <person name="Zheng S."/>
            <person name="Li Y."/>
            <person name="Yu Y."/>
            <person name="Du H."/>
            <person name="Qi M."/>
            <person name="Li Y."/>
            <person name="Yu H."/>
            <person name="Cui Y."/>
            <person name="Wang N."/>
            <person name="Chen C."/>
            <person name="Wu H."/>
            <person name="Zhao Y."/>
            <person name="Zhang J."/>
            <person name="Li Y."/>
            <person name="Zhou W."/>
            <person name="Zhang B."/>
            <person name="Hu W."/>
            <person name="Eijk M."/>
            <person name="Tang J."/>
            <person name="Witsenboer H."/>
            <person name="Zhao S."/>
            <person name="Li Z."/>
            <person name="Zhang A."/>
            <person name="Wang D."/>
            <person name="Liang C."/>
        </authorList>
    </citation>
    <scope>NUCLEOTIDE SEQUENCE [LARGE SCALE GENOMIC DNA]</scope>
    <source>
        <strain evidence="1">cv. G1812</strain>
    </source>
</reference>
<organism evidence="1 2">
    <name type="scientific">Triticum urartu</name>
    <name type="common">Red wild einkorn</name>
    <name type="synonym">Crithodium urartu</name>
    <dbReference type="NCBI Taxonomy" id="4572"/>
    <lineage>
        <taxon>Eukaryota</taxon>
        <taxon>Viridiplantae</taxon>
        <taxon>Streptophyta</taxon>
        <taxon>Embryophyta</taxon>
        <taxon>Tracheophyta</taxon>
        <taxon>Spermatophyta</taxon>
        <taxon>Magnoliopsida</taxon>
        <taxon>Liliopsida</taxon>
        <taxon>Poales</taxon>
        <taxon>Poaceae</taxon>
        <taxon>BOP clade</taxon>
        <taxon>Pooideae</taxon>
        <taxon>Triticodae</taxon>
        <taxon>Triticeae</taxon>
        <taxon>Triticinae</taxon>
        <taxon>Triticum</taxon>
    </lineage>
</organism>
<keyword evidence="2" id="KW-1185">Reference proteome</keyword>
<evidence type="ECO:0000313" key="2">
    <source>
        <dbReference type="Proteomes" id="UP000015106"/>
    </source>
</evidence>